<feature type="transmembrane region" description="Helical" evidence="6">
    <location>
        <begin position="249"/>
        <end position="266"/>
    </location>
</feature>
<organism evidence="8 9">
    <name type="scientific">Erythrobacter mangrovi</name>
    <dbReference type="NCBI Taxonomy" id="2739433"/>
    <lineage>
        <taxon>Bacteria</taxon>
        <taxon>Pseudomonadati</taxon>
        <taxon>Pseudomonadota</taxon>
        <taxon>Alphaproteobacteria</taxon>
        <taxon>Sphingomonadales</taxon>
        <taxon>Erythrobacteraceae</taxon>
        <taxon>Erythrobacter/Porphyrobacter group</taxon>
        <taxon>Erythrobacter</taxon>
    </lineage>
</organism>
<feature type="domain" description="Major facilitator superfamily (MFS) profile" evidence="7">
    <location>
        <begin position="8"/>
        <end position="407"/>
    </location>
</feature>
<dbReference type="InterPro" id="IPR011701">
    <property type="entry name" value="MFS"/>
</dbReference>
<feature type="transmembrane region" description="Helical" evidence="6">
    <location>
        <begin position="53"/>
        <end position="69"/>
    </location>
</feature>
<dbReference type="PANTHER" id="PTHR43702:SF11">
    <property type="entry name" value="L-FUCOSE-PROTON SYMPORTER"/>
    <property type="match status" value="1"/>
</dbReference>
<name>A0A7D4CP45_9SPHN</name>
<dbReference type="GO" id="GO:0005886">
    <property type="term" value="C:plasma membrane"/>
    <property type="evidence" value="ECO:0007669"/>
    <property type="project" value="UniProtKB-SubCell"/>
</dbReference>
<dbReference type="InterPro" id="IPR020846">
    <property type="entry name" value="MFS_dom"/>
</dbReference>
<protein>
    <submittedName>
        <fullName evidence="8">MFS transporter</fullName>
    </submittedName>
</protein>
<dbReference type="AlphaFoldDB" id="A0A7D4CP45"/>
<evidence type="ECO:0000256" key="5">
    <source>
        <dbReference type="ARBA" id="ARBA00023136"/>
    </source>
</evidence>
<dbReference type="KEGG" id="emv:HQR01_15115"/>
<gene>
    <name evidence="8" type="ORF">HQR01_15115</name>
</gene>
<dbReference type="Proteomes" id="UP000504693">
    <property type="component" value="Chromosome"/>
</dbReference>
<evidence type="ECO:0000313" key="8">
    <source>
        <dbReference type="EMBL" id="QKG72588.1"/>
    </source>
</evidence>
<keyword evidence="4 6" id="KW-1133">Transmembrane helix</keyword>
<accession>A0A7D4CP45</accession>
<feature type="transmembrane region" description="Helical" evidence="6">
    <location>
        <begin position="12"/>
        <end position="33"/>
    </location>
</feature>
<feature type="transmembrane region" description="Helical" evidence="6">
    <location>
        <begin position="76"/>
        <end position="95"/>
    </location>
</feature>
<dbReference type="Gene3D" id="1.20.1250.20">
    <property type="entry name" value="MFS general substrate transporter like domains"/>
    <property type="match status" value="2"/>
</dbReference>
<feature type="transmembrane region" description="Helical" evidence="6">
    <location>
        <begin position="312"/>
        <end position="336"/>
    </location>
</feature>
<evidence type="ECO:0000256" key="1">
    <source>
        <dbReference type="ARBA" id="ARBA00004429"/>
    </source>
</evidence>
<dbReference type="InterPro" id="IPR050375">
    <property type="entry name" value="MFS_TsgA-like"/>
</dbReference>
<dbReference type="PROSITE" id="PS50850">
    <property type="entry name" value="MFS"/>
    <property type="match status" value="1"/>
</dbReference>
<feature type="transmembrane region" description="Helical" evidence="6">
    <location>
        <begin position="170"/>
        <end position="189"/>
    </location>
</feature>
<feature type="transmembrane region" description="Helical" evidence="6">
    <location>
        <begin position="101"/>
        <end position="124"/>
    </location>
</feature>
<evidence type="ECO:0000256" key="2">
    <source>
        <dbReference type="ARBA" id="ARBA00022475"/>
    </source>
</evidence>
<evidence type="ECO:0000313" key="9">
    <source>
        <dbReference type="Proteomes" id="UP000504693"/>
    </source>
</evidence>
<sequence length="407" mass="42862">MPASRLRVIGAIILAYMLFAILLNSVGTVILQSIASLGQTKSSAAILEAFKDLPIAITSFLVASFLPRFGLRNSMALACGSVCLACIAMPLLPSFAMTKLLFAVTGAGFALIKVSAYSMVGLVARDKADHASLISTIEGLFMVGVLSGYWLFSAVIDSSNPASLGWLKVYWLLAALSAVVALVVMTTSLDESAARPDAAPSSDFTAMFTLIVRPLVMVFLLSAFLYVLVEQAIGTWLPTFNNEVLHMPQAMSVMAASLFAGATAAGRLGAGFVLRRVAWFRLIAVCIAAMALLVILTLPLTRGLAPNPQMSWASAPLAAFILPMVGLFLAPIYPIINSRVLSALPNSAHATMTGLIVVFSALGGTTGSYITGQTFAALGGQTAFYFSLIPMALLLAAITMFKRLSTT</sequence>
<feature type="transmembrane region" description="Helical" evidence="6">
    <location>
        <begin position="348"/>
        <end position="370"/>
    </location>
</feature>
<dbReference type="PANTHER" id="PTHR43702">
    <property type="entry name" value="L-FUCOSE-PROTON SYMPORTER"/>
    <property type="match status" value="1"/>
</dbReference>
<evidence type="ECO:0000256" key="4">
    <source>
        <dbReference type="ARBA" id="ARBA00022989"/>
    </source>
</evidence>
<evidence type="ECO:0000259" key="7">
    <source>
        <dbReference type="PROSITE" id="PS50850"/>
    </source>
</evidence>
<evidence type="ECO:0000256" key="3">
    <source>
        <dbReference type="ARBA" id="ARBA00022692"/>
    </source>
</evidence>
<dbReference type="InterPro" id="IPR036259">
    <property type="entry name" value="MFS_trans_sf"/>
</dbReference>
<reference evidence="8 9" key="1">
    <citation type="submission" date="2020-05" db="EMBL/GenBank/DDBJ databases">
        <title>Erythrobacter mangrovi sp. nov., isolated from rhizosphere soil of mangrove plant (Kandelia candel).</title>
        <authorList>
            <person name="Ye Y.H."/>
        </authorList>
    </citation>
    <scope>NUCLEOTIDE SEQUENCE [LARGE SCALE GENOMIC DNA]</scope>
    <source>
        <strain evidence="8 9">EB310</strain>
    </source>
</reference>
<evidence type="ECO:0000256" key="6">
    <source>
        <dbReference type="SAM" id="Phobius"/>
    </source>
</evidence>
<feature type="transmembrane region" description="Helical" evidence="6">
    <location>
        <begin position="382"/>
        <end position="401"/>
    </location>
</feature>
<keyword evidence="9" id="KW-1185">Reference proteome</keyword>
<dbReference type="EMBL" id="CP053921">
    <property type="protein sequence ID" value="QKG72588.1"/>
    <property type="molecule type" value="Genomic_DNA"/>
</dbReference>
<dbReference type="Pfam" id="PF07690">
    <property type="entry name" value="MFS_1"/>
    <property type="match status" value="1"/>
</dbReference>
<keyword evidence="3 6" id="KW-0812">Transmembrane</keyword>
<proteinExistence type="predicted"/>
<dbReference type="RefSeq" id="WP_173215990.1">
    <property type="nucleotide sequence ID" value="NZ_CP053921.1"/>
</dbReference>
<dbReference type="SUPFAM" id="SSF103473">
    <property type="entry name" value="MFS general substrate transporter"/>
    <property type="match status" value="1"/>
</dbReference>
<keyword evidence="2" id="KW-1003">Cell membrane</keyword>
<feature type="transmembrane region" description="Helical" evidence="6">
    <location>
        <begin position="131"/>
        <end position="150"/>
    </location>
</feature>
<dbReference type="GO" id="GO:0022857">
    <property type="term" value="F:transmembrane transporter activity"/>
    <property type="evidence" value="ECO:0007669"/>
    <property type="project" value="InterPro"/>
</dbReference>
<feature type="transmembrane region" description="Helical" evidence="6">
    <location>
        <begin position="278"/>
        <end position="300"/>
    </location>
</feature>
<keyword evidence="5 6" id="KW-0472">Membrane</keyword>
<comment type="subcellular location">
    <subcellularLocation>
        <location evidence="1">Cell inner membrane</location>
        <topology evidence="1">Multi-pass membrane protein</topology>
    </subcellularLocation>
</comment>
<feature type="transmembrane region" description="Helical" evidence="6">
    <location>
        <begin position="210"/>
        <end position="229"/>
    </location>
</feature>